<dbReference type="Proteomes" id="UP000280307">
    <property type="component" value="Unassembled WGS sequence"/>
</dbReference>
<evidence type="ECO:0000313" key="1">
    <source>
        <dbReference type="EMBL" id="RRR76358.1"/>
    </source>
</evidence>
<dbReference type="AlphaFoldDB" id="A0A426U850"/>
<gene>
    <name evidence="1" type="ORF">EI684_03160</name>
</gene>
<evidence type="ECO:0000313" key="2">
    <source>
        <dbReference type="Proteomes" id="UP000280307"/>
    </source>
</evidence>
<name>A0A426U850_9CHLR</name>
<sequence length="275" mass="29403">MSRQFWRALLLATLLASALLVLNTCVGQGIASGSALYVQQLTSDPSSFDGQTVTVDGAYVWKPGDPSISVLALGVSTLDNGLDAQPLGDPIWLEAFPAEVTEDLHRPGDAVYGFVRVEGTFSHGGGFGPNGQFASQITVTSAEPIERIQRVEHRIEDRALGEGKVSFFELLRNPEAYNGQTVTTNGYYFWNSVIYVLAEGVSTEEDGASPQPIGSPVWMEGFPPDQSALLNIGPNNSYVWGAVEVTGTFQTGGGFGKDGAYQSIFFVESAQPLTP</sequence>
<proteinExistence type="predicted"/>
<comment type="caution">
    <text evidence="1">The sequence shown here is derived from an EMBL/GenBank/DDBJ whole genome shotgun (WGS) entry which is preliminary data.</text>
</comment>
<accession>A0A426U850</accession>
<protein>
    <submittedName>
        <fullName evidence="1">Uncharacterized protein</fullName>
    </submittedName>
</protein>
<reference evidence="1 2" key="1">
    <citation type="submission" date="2018-12" db="EMBL/GenBank/DDBJ databases">
        <title>Genome Sequence of Candidatus Viridilinea halotolerans isolated from saline sulfide-rich spring.</title>
        <authorList>
            <person name="Grouzdev D.S."/>
            <person name="Burganskaya E.I."/>
            <person name="Krutkina M.S."/>
            <person name="Sukhacheva M.V."/>
            <person name="Gorlenko V.M."/>
        </authorList>
    </citation>
    <scope>NUCLEOTIDE SEQUENCE [LARGE SCALE GENOMIC DNA]</scope>
    <source>
        <strain evidence="1">Chok-6</strain>
    </source>
</reference>
<dbReference type="EMBL" id="RSAS01000124">
    <property type="protein sequence ID" value="RRR76358.1"/>
    <property type="molecule type" value="Genomic_DNA"/>
</dbReference>
<organism evidence="1 2">
    <name type="scientific">Candidatus Viridilinea halotolerans</name>
    <dbReference type="NCBI Taxonomy" id="2491704"/>
    <lineage>
        <taxon>Bacteria</taxon>
        <taxon>Bacillati</taxon>
        <taxon>Chloroflexota</taxon>
        <taxon>Chloroflexia</taxon>
        <taxon>Chloroflexales</taxon>
        <taxon>Chloroflexineae</taxon>
        <taxon>Oscillochloridaceae</taxon>
        <taxon>Candidatus Viridilinea</taxon>
    </lineage>
</organism>